<dbReference type="EMBL" id="CAXAMM010016402">
    <property type="protein sequence ID" value="CAK9038768.1"/>
    <property type="molecule type" value="Genomic_DNA"/>
</dbReference>
<dbReference type="Gene3D" id="2.60.120.590">
    <property type="entry name" value="Alpha-ketoglutarate-dependent dioxygenase AlkB-like"/>
    <property type="match status" value="1"/>
</dbReference>
<dbReference type="SUPFAM" id="SSF51197">
    <property type="entry name" value="Clavaminate synthase-like"/>
    <property type="match status" value="1"/>
</dbReference>
<dbReference type="InterPro" id="IPR005123">
    <property type="entry name" value="Oxoglu/Fe-dep_dioxygenase_dom"/>
</dbReference>
<evidence type="ECO:0000313" key="3">
    <source>
        <dbReference type="EMBL" id="CAK9038768.1"/>
    </source>
</evidence>
<dbReference type="Pfam" id="PF13532">
    <property type="entry name" value="2OG-FeII_Oxy_2"/>
    <property type="match status" value="1"/>
</dbReference>
<dbReference type="Proteomes" id="UP001642464">
    <property type="component" value="Unassembled WGS sequence"/>
</dbReference>
<keyword evidence="3" id="KW-0223">Dioxygenase</keyword>
<dbReference type="PROSITE" id="PS51471">
    <property type="entry name" value="FE2OG_OXY"/>
    <property type="match status" value="1"/>
</dbReference>
<reference evidence="3 4" key="1">
    <citation type="submission" date="2024-02" db="EMBL/GenBank/DDBJ databases">
        <authorList>
            <person name="Chen Y."/>
            <person name="Shah S."/>
            <person name="Dougan E. K."/>
            <person name="Thang M."/>
            <person name="Chan C."/>
        </authorList>
    </citation>
    <scope>NUCLEOTIDE SEQUENCE [LARGE SCALE GENOMIC DNA]</scope>
</reference>
<evidence type="ECO:0000313" key="4">
    <source>
        <dbReference type="Proteomes" id="UP001642464"/>
    </source>
</evidence>
<sequence length="113" mass="13060">MDGSNTVGWHADDESLFQGKHQDITIISLSLGMPRRFELRYNWPETAEEDEVLPIILNNGDLMTMEGMTQKHLQHRVPKENVQGPRINLTWRWVLSLRGWRESGTGRTLFVDG</sequence>
<evidence type="ECO:0000313" key="2">
    <source>
        <dbReference type="EMBL" id="CAK9038719.1"/>
    </source>
</evidence>
<dbReference type="EMBL" id="CAXAMM010016380">
    <property type="protein sequence ID" value="CAK9038719.1"/>
    <property type="molecule type" value="Genomic_DNA"/>
</dbReference>
<keyword evidence="3" id="KW-0560">Oxidoreductase</keyword>
<accession>A0ABP0LIH8</accession>
<dbReference type="InterPro" id="IPR037151">
    <property type="entry name" value="AlkB-like_sf"/>
</dbReference>
<keyword evidence="4" id="KW-1185">Reference proteome</keyword>
<dbReference type="GO" id="GO:0051213">
    <property type="term" value="F:dioxygenase activity"/>
    <property type="evidence" value="ECO:0007669"/>
    <property type="project" value="UniProtKB-KW"/>
</dbReference>
<proteinExistence type="predicted"/>
<gene>
    <name evidence="2" type="ORF">SCF082_LOCUS22741</name>
    <name evidence="3" type="ORF">SCF082_LOCUS22758</name>
</gene>
<dbReference type="InterPro" id="IPR027450">
    <property type="entry name" value="AlkB-like"/>
</dbReference>
<evidence type="ECO:0000259" key="1">
    <source>
        <dbReference type="PROSITE" id="PS51471"/>
    </source>
</evidence>
<feature type="domain" description="Fe2OG dioxygenase" evidence="1">
    <location>
        <begin position="1"/>
        <end position="95"/>
    </location>
</feature>
<protein>
    <submittedName>
        <fullName evidence="3">Alpha-ketoglutarate-dependent dioxygenase alkB homolog 3 (Alkylated DNA repair protein alkB homolog 3) (MAbh3)</fullName>
    </submittedName>
</protein>
<organism evidence="3 4">
    <name type="scientific">Durusdinium trenchii</name>
    <dbReference type="NCBI Taxonomy" id="1381693"/>
    <lineage>
        <taxon>Eukaryota</taxon>
        <taxon>Sar</taxon>
        <taxon>Alveolata</taxon>
        <taxon>Dinophyceae</taxon>
        <taxon>Suessiales</taxon>
        <taxon>Symbiodiniaceae</taxon>
        <taxon>Durusdinium</taxon>
    </lineage>
</organism>
<dbReference type="PANTHER" id="PTHR31212:SF4">
    <property type="entry name" value="ALPHA-KETOGLUTARATE-DEPENDENT DIOXYGENASE ALKB HOMOLOG 3"/>
    <property type="match status" value="1"/>
</dbReference>
<dbReference type="InterPro" id="IPR032854">
    <property type="entry name" value="ALKBH3"/>
</dbReference>
<name>A0ABP0LIH8_9DINO</name>
<comment type="caution">
    <text evidence="3">The sequence shown here is derived from an EMBL/GenBank/DDBJ whole genome shotgun (WGS) entry which is preliminary data.</text>
</comment>
<dbReference type="PANTHER" id="PTHR31212">
    <property type="entry name" value="ALPHA-KETOGLUTARATE-DEPENDENT DIOXYGENASE ALKB HOMOLOG 3"/>
    <property type="match status" value="1"/>
</dbReference>